<dbReference type="AlphaFoldDB" id="Q1D196"/>
<dbReference type="SUPFAM" id="SSF49695">
    <property type="entry name" value="gamma-Crystallin-like"/>
    <property type="match status" value="2"/>
</dbReference>
<dbReference type="Pfam" id="PF00030">
    <property type="entry name" value="Crystall"/>
    <property type="match status" value="1"/>
</dbReference>
<dbReference type="HOGENOM" id="CLU_1530926_0_0_7"/>
<feature type="domain" description="Beta/gamma crystallin 'Greek key'" evidence="3">
    <location>
        <begin position="48"/>
        <end position="86"/>
    </location>
</feature>
<accession>Q1D196</accession>
<evidence type="ECO:0000259" key="3">
    <source>
        <dbReference type="PROSITE" id="PS50915"/>
    </source>
</evidence>
<keyword evidence="5" id="KW-1185">Reference proteome</keyword>
<name>Q1D196_MYXXD</name>
<dbReference type="OrthoDB" id="3685584at2"/>
<dbReference type="SMART" id="SM00247">
    <property type="entry name" value="XTALbg"/>
    <property type="match status" value="2"/>
</dbReference>
<dbReference type="RefSeq" id="WP_011555392.1">
    <property type="nucleotide sequence ID" value="NC_008095.1"/>
</dbReference>
<dbReference type="eggNOG" id="COG4833">
    <property type="taxonomic scope" value="Bacteria"/>
</dbReference>
<dbReference type="Proteomes" id="UP000002402">
    <property type="component" value="Chromosome"/>
</dbReference>
<dbReference type="EMBL" id="CP000113">
    <property type="protein sequence ID" value="ABF88997.1"/>
    <property type="molecule type" value="Genomic_DNA"/>
</dbReference>
<dbReference type="STRING" id="246197.MXAN_5432"/>
<feature type="domain" description="Beta/gamma crystallin 'Greek key'" evidence="3">
    <location>
        <begin position="91"/>
        <end position="135"/>
    </location>
</feature>
<proteinExistence type="inferred from homology"/>
<keyword evidence="2" id="KW-0677">Repeat</keyword>
<protein>
    <submittedName>
        <fullName evidence="4">Development-specific protein S</fullName>
    </submittedName>
</protein>
<dbReference type="KEGG" id="mxa:MXAN_5432"/>
<evidence type="ECO:0000313" key="5">
    <source>
        <dbReference type="Proteomes" id="UP000002402"/>
    </source>
</evidence>
<sequence>MANITVFYNEDFGGKQVDLKPDEYKRDKLEALGIENNTISSVKVPPGVKAILYKNDDFTGDQIEVVANAEELGPLNNNVSSIKVMSVPVQPRARFFYKEQFDGKEVDLPPGQYTQAELERYGIDNNTISSVKPEGLKVVLFKNDNFSAGDTLSVTSNAPSLGAMNNNTSSIRITP</sequence>
<evidence type="ECO:0000256" key="1">
    <source>
        <dbReference type="ARBA" id="ARBA00009646"/>
    </source>
</evidence>
<organism evidence="4 5">
    <name type="scientific">Myxococcus xanthus (strain DK1622)</name>
    <dbReference type="NCBI Taxonomy" id="246197"/>
    <lineage>
        <taxon>Bacteria</taxon>
        <taxon>Pseudomonadati</taxon>
        <taxon>Myxococcota</taxon>
        <taxon>Myxococcia</taxon>
        <taxon>Myxococcales</taxon>
        <taxon>Cystobacterineae</taxon>
        <taxon>Myxococcaceae</taxon>
        <taxon>Myxococcus</taxon>
    </lineage>
</organism>
<reference evidence="4 5" key="1">
    <citation type="journal article" date="2006" name="Proc. Natl. Acad. Sci. U.S.A.">
        <title>Evolution of sensory complexity recorded in a myxobacterial genome.</title>
        <authorList>
            <person name="Goldman B.S."/>
            <person name="Nierman W.C."/>
            <person name="Kaiser D."/>
            <person name="Slater S.C."/>
            <person name="Durkin A.S."/>
            <person name="Eisen J.A."/>
            <person name="Ronning C.M."/>
            <person name="Barbazuk W.B."/>
            <person name="Blanchard M."/>
            <person name="Field C."/>
            <person name="Halling C."/>
            <person name="Hinkle G."/>
            <person name="Iartchuk O."/>
            <person name="Kim H.S."/>
            <person name="Mackenzie C."/>
            <person name="Madupu R."/>
            <person name="Miller N."/>
            <person name="Shvartsbeyn A."/>
            <person name="Sullivan S.A."/>
            <person name="Vaudin M."/>
            <person name="Wiegand R."/>
            <person name="Kaplan H.B."/>
        </authorList>
    </citation>
    <scope>NUCLEOTIDE SEQUENCE [LARGE SCALE GENOMIC DNA]</scope>
    <source>
        <strain evidence="5">DK1622</strain>
    </source>
</reference>
<dbReference type="PROSITE" id="PS50915">
    <property type="entry name" value="CRYSTALLIN_BETA_GAMMA"/>
    <property type="match status" value="3"/>
</dbReference>
<dbReference type="GeneID" id="41362693"/>
<dbReference type="InterPro" id="IPR001064">
    <property type="entry name" value="Beta/gamma_crystallin"/>
</dbReference>
<dbReference type="InterPro" id="IPR011024">
    <property type="entry name" value="G_crystallin-like"/>
</dbReference>
<dbReference type="SMR" id="Q1D196"/>
<feature type="domain" description="Beta/gamma crystallin 'Greek key'" evidence="3">
    <location>
        <begin position="2"/>
        <end position="46"/>
    </location>
</feature>
<dbReference type="EnsemblBacteria" id="ABF88997">
    <property type="protein sequence ID" value="ABF88997"/>
    <property type="gene ID" value="MXAN_5432"/>
</dbReference>
<evidence type="ECO:0000313" key="4">
    <source>
        <dbReference type="EMBL" id="ABF88997.1"/>
    </source>
</evidence>
<comment type="similarity">
    <text evidence="1">Belongs to the beta/gamma-crystallin family.</text>
</comment>
<gene>
    <name evidence="4" type="primary">tps</name>
    <name evidence="4" type="ordered locus">MXAN_5432</name>
</gene>
<dbReference type="Gene3D" id="2.60.20.10">
    <property type="entry name" value="Crystallins"/>
    <property type="match status" value="2"/>
</dbReference>
<evidence type="ECO:0000256" key="2">
    <source>
        <dbReference type="ARBA" id="ARBA00022737"/>
    </source>
</evidence>